<keyword evidence="1" id="KW-0472">Membrane</keyword>
<keyword evidence="1" id="KW-1133">Transmembrane helix</keyword>
<dbReference type="Proteomes" id="UP000270620">
    <property type="component" value="Unassembled WGS sequence"/>
</dbReference>
<organism evidence="2 3">
    <name type="scientific">Mangrovimonas spongiae</name>
    <dbReference type="NCBI Taxonomy" id="2494697"/>
    <lineage>
        <taxon>Bacteria</taxon>
        <taxon>Pseudomonadati</taxon>
        <taxon>Bacteroidota</taxon>
        <taxon>Flavobacteriia</taxon>
        <taxon>Flavobacteriales</taxon>
        <taxon>Flavobacteriaceae</taxon>
        <taxon>Mangrovimonas</taxon>
    </lineage>
</organism>
<feature type="transmembrane region" description="Helical" evidence="1">
    <location>
        <begin position="12"/>
        <end position="34"/>
    </location>
</feature>
<keyword evidence="1" id="KW-0812">Transmembrane</keyword>
<sequence length="131" mass="14603">MIKSLTQKITAYVLVVILLAHNINTLVIVGDFLANQEFIAKTLCIQKDNQQGCNGKCHLKKQLAKNETGTDNKAPVQESKRLVLDVFFVSGVNSVTPQFISTFSNKNEAFYYMPIPHETLLLVDTPPPNII</sequence>
<protein>
    <submittedName>
        <fullName evidence="2">Uncharacterized protein</fullName>
    </submittedName>
</protein>
<dbReference type="RefSeq" id="WP_125468257.1">
    <property type="nucleotide sequence ID" value="NZ_RWBG01000004.1"/>
</dbReference>
<reference evidence="2 3" key="1">
    <citation type="submission" date="2018-12" db="EMBL/GenBank/DDBJ databases">
        <title>Mangrovimonas spongiae sp. nov., a novel member of the genus Mangrovimonas isolated from marine sponge.</title>
        <authorList>
            <person name="Zhuang L."/>
            <person name="Luo L."/>
        </authorList>
    </citation>
    <scope>NUCLEOTIDE SEQUENCE [LARGE SCALE GENOMIC DNA]</scope>
    <source>
        <strain evidence="2 3">HN-E26</strain>
    </source>
</reference>
<dbReference type="OrthoDB" id="980645at2"/>
<comment type="caution">
    <text evidence="2">The sequence shown here is derived from an EMBL/GenBank/DDBJ whole genome shotgun (WGS) entry which is preliminary data.</text>
</comment>
<accession>A0A3R9MD85</accession>
<evidence type="ECO:0000313" key="3">
    <source>
        <dbReference type="Proteomes" id="UP000270620"/>
    </source>
</evidence>
<name>A0A3R9MD85_9FLAO</name>
<dbReference type="AlphaFoldDB" id="A0A3R9MD85"/>
<evidence type="ECO:0000313" key="2">
    <source>
        <dbReference type="EMBL" id="RSK39283.1"/>
    </source>
</evidence>
<keyword evidence="3" id="KW-1185">Reference proteome</keyword>
<evidence type="ECO:0000256" key="1">
    <source>
        <dbReference type="SAM" id="Phobius"/>
    </source>
</evidence>
<gene>
    <name evidence="2" type="ORF">EJA19_10150</name>
</gene>
<dbReference type="EMBL" id="RWBG01000004">
    <property type="protein sequence ID" value="RSK39283.1"/>
    <property type="molecule type" value="Genomic_DNA"/>
</dbReference>
<proteinExistence type="predicted"/>